<dbReference type="HOGENOM" id="CLU_026673_16_5_1"/>
<protein>
    <submittedName>
        <fullName evidence="4">Putative zinc-binding oxidoreductase protein</fullName>
    </submittedName>
</protein>
<dbReference type="OMA" id="WAPIYKK"/>
<organism evidence="4 5">
    <name type="scientific">Eutypa lata (strain UCR-EL1)</name>
    <name type="common">Grapevine dieback disease fungus</name>
    <name type="synonym">Eutypa armeniacae</name>
    <dbReference type="NCBI Taxonomy" id="1287681"/>
    <lineage>
        <taxon>Eukaryota</taxon>
        <taxon>Fungi</taxon>
        <taxon>Dikarya</taxon>
        <taxon>Ascomycota</taxon>
        <taxon>Pezizomycotina</taxon>
        <taxon>Sordariomycetes</taxon>
        <taxon>Xylariomycetidae</taxon>
        <taxon>Xylariales</taxon>
        <taxon>Diatrypaceae</taxon>
        <taxon>Eutypa</taxon>
    </lineage>
</organism>
<dbReference type="OrthoDB" id="48317at2759"/>
<name>M7T153_EUTLA</name>
<dbReference type="InterPro" id="IPR013154">
    <property type="entry name" value="ADH-like_N"/>
</dbReference>
<feature type="domain" description="Enoyl reductase (ER)" evidence="3">
    <location>
        <begin position="12"/>
        <end position="340"/>
    </location>
</feature>
<dbReference type="Proteomes" id="UP000012174">
    <property type="component" value="Unassembled WGS sequence"/>
</dbReference>
<evidence type="ECO:0000256" key="1">
    <source>
        <dbReference type="ARBA" id="ARBA00008072"/>
    </source>
</evidence>
<dbReference type="SMART" id="SM00829">
    <property type="entry name" value="PKS_ER"/>
    <property type="match status" value="1"/>
</dbReference>
<comment type="similarity">
    <text evidence="1">Belongs to the zinc-containing alcohol dehydrogenase family.</text>
</comment>
<dbReference type="InterPro" id="IPR036291">
    <property type="entry name" value="NAD(P)-bd_dom_sf"/>
</dbReference>
<dbReference type="Pfam" id="PF08240">
    <property type="entry name" value="ADH_N"/>
    <property type="match status" value="1"/>
</dbReference>
<evidence type="ECO:0000313" key="5">
    <source>
        <dbReference type="Proteomes" id="UP000012174"/>
    </source>
</evidence>
<dbReference type="AlphaFoldDB" id="M7T153"/>
<dbReference type="Gene3D" id="3.90.180.10">
    <property type="entry name" value="Medium-chain alcohol dehydrogenases, catalytic domain"/>
    <property type="match status" value="1"/>
</dbReference>
<evidence type="ECO:0000313" key="4">
    <source>
        <dbReference type="EMBL" id="EMR70277.1"/>
    </source>
</evidence>
<dbReference type="InterPro" id="IPR020843">
    <property type="entry name" value="ER"/>
</dbReference>
<dbReference type="InterPro" id="IPR011032">
    <property type="entry name" value="GroES-like_sf"/>
</dbReference>
<dbReference type="Gene3D" id="3.40.50.720">
    <property type="entry name" value="NAD(P)-binding Rossmann-like Domain"/>
    <property type="match status" value="1"/>
</dbReference>
<gene>
    <name evidence="4" type="ORF">UCREL1_2685</name>
</gene>
<dbReference type="EMBL" id="KB705891">
    <property type="protein sequence ID" value="EMR70277.1"/>
    <property type="molecule type" value="Genomic_DNA"/>
</dbReference>
<proteinExistence type="inferred from homology"/>
<dbReference type="GO" id="GO:0016651">
    <property type="term" value="F:oxidoreductase activity, acting on NAD(P)H"/>
    <property type="evidence" value="ECO:0007669"/>
    <property type="project" value="InterPro"/>
</dbReference>
<dbReference type="KEGG" id="ela:UCREL1_2685"/>
<sequence>MTQQHQAAFLDGVNQPLRVGPTDTPKPGPGELLIKTAAVAINPIDWKIQGSGMFIKTWPTILGLDLAGEVFAVGDGVTAFAKGQRVIAYSQLLPSLNIDRAAYQEFVIAPQAGVAPLPDSVPYEAGVVLPLAVSTAAAGLFPSPLLGLDTPSVPPAKKNGKTLLVWGASSSVGATAIQLAVAAGYDVVATASRSNFDLVRGLGAKVVLDYHSSSIVEDLVAELKKGGGFVGAYDAIGLRETQLPTAQVVHELGGGTVAAVLPPIEDGPENVTIQNVFASSIFLNFGEVGKAVWGDFLPKALKTGQLKSAPPYEVVGKGLGSLQAAFDHLKAGVSATKIVVTL</sequence>
<dbReference type="InterPro" id="IPR013149">
    <property type="entry name" value="ADH-like_C"/>
</dbReference>
<dbReference type="STRING" id="1287681.M7T153"/>
<evidence type="ECO:0000256" key="2">
    <source>
        <dbReference type="ARBA" id="ARBA00023002"/>
    </source>
</evidence>
<dbReference type="SUPFAM" id="SSF50129">
    <property type="entry name" value="GroES-like"/>
    <property type="match status" value="1"/>
</dbReference>
<dbReference type="eggNOG" id="KOG1198">
    <property type="taxonomic scope" value="Eukaryota"/>
</dbReference>
<evidence type="ECO:0000259" key="3">
    <source>
        <dbReference type="SMART" id="SM00829"/>
    </source>
</evidence>
<reference evidence="5" key="1">
    <citation type="journal article" date="2013" name="Genome Announc.">
        <title>Draft genome sequence of the grapevine dieback fungus Eutypa lata UCR-EL1.</title>
        <authorList>
            <person name="Blanco-Ulate B."/>
            <person name="Rolshausen P.E."/>
            <person name="Cantu D."/>
        </authorList>
    </citation>
    <scope>NUCLEOTIDE SEQUENCE [LARGE SCALE GENOMIC DNA]</scope>
    <source>
        <strain evidence="5">UCR-EL1</strain>
    </source>
</reference>
<dbReference type="InterPro" id="IPR047122">
    <property type="entry name" value="Trans-enoyl_RdTase-like"/>
</dbReference>
<dbReference type="PANTHER" id="PTHR45348">
    <property type="entry name" value="HYPOTHETICAL OXIDOREDUCTASE (EUROFUNG)"/>
    <property type="match status" value="1"/>
</dbReference>
<dbReference type="PANTHER" id="PTHR45348:SF2">
    <property type="entry name" value="ZINC-TYPE ALCOHOL DEHYDROGENASE-LIKE PROTEIN C2E1P3.01"/>
    <property type="match status" value="1"/>
</dbReference>
<dbReference type="Pfam" id="PF00107">
    <property type="entry name" value="ADH_zinc_N"/>
    <property type="match status" value="1"/>
</dbReference>
<dbReference type="CDD" id="cd08249">
    <property type="entry name" value="enoyl_reductase_like"/>
    <property type="match status" value="1"/>
</dbReference>
<accession>M7T153</accession>
<keyword evidence="5" id="KW-1185">Reference proteome</keyword>
<dbReference type="SUPFAM" id="SSF51735">
    <property type="entry name" value="NAD(P)-binding Rossmann-fold domains"/>
    <property type="match status" value="1"/>
</dbReference>
<keyword evidence="2" id="KW-0560">Oxidoreductase</keyword>